<organism evidence="3 4">
    <name type="scientific">Mycoplasma bradburyae</name>
    <dbReference type="NCBI Taxonomy" id="2963128"/>
    <lineage>
        <taxon>Bacteria</taxon>
        <taxon>Bacillati</taxon>
        <taxon>Mycoplasmatota</taxon>
        <taxon>Mollicutes</taxon>
        <taxon>Mycoplasmataceae</taxon>
        <taxon>Mycoplasma</taxon>
    </lineage>
</organism>
<keyword evidence="1" id="KW-0472">Membrane</keyword>
<evidence type="ECO:0000313" key="4">
    <source>
        <dbReference type="Proteomes" id="UP001216384"/>
    </source>
</evidence>
<keyword evidence="1" id="KW-0812">Transmembrane</keyword>
<dbReference type="EMBL" id="JAJHZM010000013">
    <property type="protein sequence ID" value="MDC4182128.1"/>
    <property type="molecule type" value="Genomic_DNA"/>
</dbReference>
<accession>A0AAW6HQJ7</accession>
<dbReference type="Proteomes" id="UP001216384">
    <property type="component" value="Unassembled WGS sequence"/>
</dbReference>
<dbReference type="AlphaFoldDB" id="A0AAW6HQJ7"/>
<gene>
    <name evidence="2" type="ORF">LNO68_02900</name>
    <name evidence="3" type="ORF">LNO71_02855</name>
</gene>
<comment type="caution">
    <text evidence="3">The sequence shown here is derived from an EMBL/GenBank/DDBJ whole genome shotgun (WGS) entry which is preliminary data.</text>
</comment>
<keyword evidence="1" id="KW-1133">Transmembrane helix</keyword>
<dbReference type="RefSeq" id="WP_255034839.1">
    <property type="nucleotide sequence ID" value="NZ_CP101414.1"/>
</dbReference>
<evidence type="ECO:0000256" key="1">
    <source>
        <dbReference type="SAM" id="Phobius"/>
    </source>
</evidence>
<keyword evidence="5" id="KW-1185">Reference proteome</keyword>
<dbReference type="EMBL" id="JAJHZP010000015">
    <property type="protein sequence ID" value="MDC4183576.1"/>
    <property type="molecule type" value="Genomic_DNA"/>
</dbReference>
<dbReference type="Proteomes" id="UP001220940">
    <property type="component" value="Unassembled WGS sequence"/>
</dbReference>
<protein>
    <submittedName>
        <fullName evidence="3">Uncharacterized protein</fullName>
    </submittedName>
</protein>
<reference evidence="3 5" key="1">
    <citation type="submission" date="2021-11" db="EMBL/GenBank/DDBJ databases">
        <title>Description of Mycoplasma bradburyaesp. nov.from sea birds: a tribute to a great mycoplasmologist.</title>
        <authorList>
            <person name="Ramirez A.S."/>
            <person name="Poveda C."/>
            <person name="Suarez-Perez A."/>
            <person name="Rosales R.S."/>
            <person name="Dijkman R."/>
            <person name="Feberwee A."/>
            <person name="Spergser J."/>
            <person name="Szostak M.P."/>
            <person name="Ressel L."/>
            <person name="Calabuig P."/>
            <person name="Catania S."/>
            <person name="Gobbo F."/>
            <person name="Timofte D."/>
            <person name="Poveda J.B."/>
        </authorList>
    </citation>
    <scope>NUCLEOTIDE SEQUENCE</scope>
    <source>
        <strain evidence="2 5">T158</strain>
        <strain evidence="3">T264</strain>
    </source>
</reference>
<evidence type="ECO:0000313" key="5">
    <source>
        <dbReference type="Proteomes" id="UP001220940"/>
    </source>
</evidence>
<evidence type="ECO:0000313" key="3">
    <source>
        <dbReference type="EMBL" id="MDC4183576.1"/>
    </source>
</evidence>
<feature type="transmembrane region" description="Helical" evidence="1">
    <location>
        <begin position="12"/>
        <end position="40"/>
    </location>
</feature>
<proteinExistence type="predicted"/>
<sequence length="127" mass="14984">MQNYQKLKKLATIRLVVSLLVYISFFTGILMTVFGVIYFLEWKEKQEQAIKILAHNLLDPGVMILFLFIGLLVYYIYLVKCKIKKLIEEDNKLSNEQKNNLYFTSGFIHLPYLINDINFFNVVSSYK</sequence>
<name>A0AAW6HQJ7_9MOLU</name>
<feature type="transmembrane region" description="Helical" evidence="1">
    <location>
        <begin position="60"/>
        <end position="78"/>
    </location>
</feature>
<evidence type="ECO:0000313" key="2">
    <source>
        <dbReference type="EMBL" id="MDC4182128.1"/>
    </source>
</evidence>